<dbReference type="RefSeq" id="WP_035201202.1">
    <property type="nucleotide sequence ID" value="NZ_BOQS01000012.1"/>
</dbReference>
<proteinExistence type="predicted"/>
<comment type="caution">
    <text evidence="1">The sequence shown here is derived from an EMBL/GenBank/DDBJ whole genome shotgun (WGS) entry which is preliminary data.</text>
</comment>
<evidence type="ECO:0000313" key="2">
    <source>
        <dbReference type="Proteomes" id="UP000216207"/>
    </source>
</evidence>
<organism evidence="1 2">
    <name type="scientific">Shouchella clausii</name>
    <name type="common">Alkalihalobacillus clausii</name>
    <dbReference type="NCBI Taxonomy" id="79880"/>
    <lineage>
        <taxon>Bacteria</taxon>
        <taxon>Bacillati</taxon>
        <taxon>Bacillota</taxon>
        <taxon>Bacilli</taxon>
        <taxon>Bacillales</taxon>
        <taxon>Bacillaceae</taxon>
        <taxon>Shouchella</taxon>
    </lineage>
</organism>
<evidence type="ECO:0000313" key="1">
    <source>
        <dbReference type="EMBL" id="PAE89989.1"/>
    </source>
</evidence>
<gene>
    <name evidence="1" type="ORF">CHH72_03100</name>
</gene>
<reference evidence="1 2" key="1">
    <citation type="submission" date="2017-07" db="EMBL/GenBank/DDBJ databases">
        <title>Isolation and whole genome analysis of endospore-forming bacteria from heroin.</title>
        <authorList>
            <person name="Kalinowski J."/>
            <person name="Ahrens B."/>
            <person name="Al-Dilaimi A."/>
            <person name="Winkler A."/>
            <person name="Wibberg D."/>
            <person name="Schleenbecker U."/>
            <person name="Ruckert C."/>
            <person name="Wolfel R."/>
            <person name="Grass G."/>
        </authorList>
    </citation>
    <scope>NUCLEOTIDE SEQUENCE [LARGE SCALE GENOMIC DNA]</scope>
    <source>
        <strain evidence="1 2">7539</strain>
    </source>
</reference>
<accession>A0A268P398</accession>
<dbReference type="AlphaFoldDB" id="A0A268P398"/>
<evidence type="ECO:0008006" key="3">
    <source>
        <dbReference type="Google" id="ProtNLM"/>
    </source>
</evidence>
<protein>
    <recommendedName>
        <fullName evidence="3">DUF2922 domain-containing protein</fullName>
    </recommendedName>
</protein>
<dbReference type="EMBL" id="NPCC01000005">
    <property type="protein sequence ID" value="PAE89989.1"/>
    <property type="molecule type" value="Genomic_DNA"/>
</dbReference>
<sequence>MPYLMKVYVVGRDKPVYESERPDDDVKKAVRAIDESLSKNQFVSFGMMGEEEVIVGSRNVTHIEITALQKE</sequence>
<dbReference type="Proteomes" id="UP000216207">
    <property type="component" value="Unassembled WGS sequence"/>
</dbReference>
<name>A0A268P398_SHOCL</name>